<accession>A0A4U5PD93</accession>
<reference evidence="1 2" key="1">
    <citation type="journal article" date="2015" name="Genome Biol.">
        <title>Comparative genomics of Steinernema reveals deeply conserved gene regulatory networks.</title>
        <authorList>
            <person name="Dillman A.R."/>
            <person name="Macchietto M."/>
            <person name="Porter C.F."/>
            <person name="Rogers A."/>
            <person name="Williams B."/>
            <person name="Antoshechkin I."/>
            <person name="Lee M.M."/>
            <person name="Goodwin Z."/>
            <person name="Lu X."/>
            <person name="Lewis E.E."/>
            <person name="Goodrich-Blair H."/>
            <person name="Stock S.P."/>
            <person name="Adams B.J."/>
            <person name="Sternberg P.W."/>
            <person name="Mortazavi A."/>
        </authorList>
    </citation>
    <scope>NUCLEOTIDE SEQUENCE [LARGE SCALE GENOMIC DNA]</scope>
    <source>
        <strain evidence="1 2">ALL</strain>
    </source>
</reference>
<protein>
    <submittedName>
        <fullName evidence="1">Uncharacterized protein</fullName>
    </submittedName>
</protein>
<sequence>MAIIKPHDLTDQLPSGRPVWVHCFNAWKEGKRGKAEAAERRAAGVSSLSVLELVAKNGTRLREFVELIDRFFVPKEWIPSFFNCRILLCDATRVSIDLWFMGIVRFPTIFNINLM</sequence>
<gene>
    <name evidence="1" type="ORF">L596_008595</name>
</gene>
<dbReference type="Proteomes" id="UP000298663">
    <property type="component" value="Unassembled WGS sequence"/>
</dbReference>
<evidence type="ECO:0000313" key="2">
    <source>
        <dbReference type="Proteomes" id="UP000298663"/>
    </source>
</evidence>
<name>A0A4U5PD93_STECR</name>
<reference evidence="1 2" key="2">
    <citation type="journal article" date="2019" name="G3 (Bethesda)">
        <title>Hybrid Assembly of the Genome of the Entomopathogenic Nematode Steinernema carpocapsae Identifies the X-Chromosome.</title>
        <authorList>
            <person name="Serra L."/>
            <person name="Macchietto M."/>
            <person name="Macias-Munoz A."/>
            <person name="McGill C.J."/>
            <person name="Rodriguez I.M."/>
            <person name="Rodriguez B."/>
            <person name="Murad R."/>
            <person name="Mortazavi A."/>
        </authorList>
    </citation>
    <scope>NUCLEOTIDE SEQUENCE [LARGE SCALE GENOMIC DNA]</scope>
    <source>
        <strain evidence="1 2">ALL</strain>
    </source>
</reference>
<comment type="caution">
    <text evidence="1">The sequence shown here is derived from an EMBL/GenBank/DDBJ whole genome shotgun (WGS) entry which is preliminary data.</text>
</comment>
<evidence type="ECO:0000313" key="1">
    <source>
        <dbReference type="EMBL" id="TKR94296.1"/>
    </source>
</evidence>
<organism evidence="1 2">
    <name type="scientific">Steinernema carpocapsae</name>
    <name type="common">Entomopathogenic nematode</name>
    <dbReference type="NCBI Taxonomy" id="34508"/>
    <lineage>
        <taxon>Eukaryota</taxon>
        <taxon>Metazoa</taxon>
        <taxon>Ecdysozoa</taxon>
        <taxon>Nematoda</taxon>
        <taxon>Chromadorea</taxon>
        <taxon>Rhabditida</taxon>
        <taxon>Tylenchina</taxon>
        <taxon>Panagrolaimomorpha</taxon>
        <taxon>Strongyloidoidea</taxon>
        <taxon>Steinernematidae</taxon>
        <taxon>Steinernema</taxon>
    </lineage>
</organism>
<dbReference type="EMBL" id="AZBU02000002">
    <property type="protein sequence ID" value="TKR94296.1"/>
    <property type="molecule type" value="Genomic_DNA"/>
</dbReference>
<keyword evidence="2" id="KW-1185">Reference proteome</keyword>
<proteinExistence type="predicted"/>
<dbReference type="AlphaFoldDB" id="A0A4U5PD93"/>